<accession>A0A4Z2HFX2</accession>
<organism evidence="2 3">
    <name type="scientific">Liparis tanakae</name>
    <name type="common">Tanaka's snailfish</name>
    <dbReference type="NCBI Taxonomy" id="230148"/>
    <lineage>
        <taxon>Eukaryota</taxon>
        <taxon>Metazoa</taxon>
        <taxon>Chordata</taxon>
        <taxon>Craniata</taxon>
        <taxon>Vertebrata</taxon>
        <taxon>Euteleostomi</taxon>
        <taxon>Actinopterygii</taxon>
        <taxon>Neopterygii</taxon>
        <taxon>Teleostei</taxon>
        <taxon>Neoteleostei</taxon>
        <taxon>Acanthomorphata</taxon>
        <taxon>Eupercaria</taxon>
        <taxon>Perciformes</taxon>
        <taxon>Cottioidei</taxon>
        <taxon>Cottales</taxon>
        <taxon>Liparidae</taxon>
        <taxon>Liparis</taxon>
    </lineage>
</organism>
<protein>
    <submittedName>
        <fullName evidence="2">Uncharacterized protein</fullName>
    </submittedName>
</protein>
<dbReference type="AlphaFoldDB" id="A0A4Z2HFX2"/>
<name>A0A4Z2HFX2_9TELE</name>
<keyword evidence="3" id="KW-1185">Reference proteome</keyword>
<dbReference type="EMBL" id="SRLO01000267">
    <property type="protein sequence ID" value="TNN63712.1"/>
    <property type="molecule type" value="Genomic_DNA"/>
</dbReference>
<dbReference type="Proteomes" id="UP000314294">
    <property type="component" value="Unassembled WGS sequence"/>
</dbReference>
<evidence type="ECO:0000313" key="2">
    <source>
        <dbReference type="EMBL" id="TNN63712.1"/>
    </source>
</evidence>
<feature type="compositionally biased region" description="Polar residues" evidence="1">
    <location>
        <begin position="51"/>
        <end position="61"/>
    </location>
</feature>
<evidence type="ECO:0000256" key="1">
    <source>
        <dbReference type="SAM" id="MobiDB-lite"/>
    </source>
</evidence>
<gene>
    <name evidence="2" type="ORF">EYF80_026029</name>
</gene>
<comment type="caution">
    <text evidence="2">The sequence shown here is derived from an EMBL/GenBank/DDBJ whole genome shotgun (WGS) entry which is preliminary data.</text>
</comment>
<sequence length="83" mass="9177">MPVLIICYVLTKESHQRALFPFIGQSSTKAGASLVFTLLLANVHRLQHLLSQHGSRKQNSGPGLGAHGPVRLRDFSNSDRDFH</sequence>
<reference evidence="2 3" key="1">
    <citation type="submission" date="2019-03" db="EMBL/GenBank/DDBJ databases">
        <title>First draft genome of Liparis tanakae, snailfish: a comprehensive survey of snailfish specific genes.</title>
        <authorList>
            <person name="Kim W."/>
            <person name="Song I."/>
            <person name="Jeong J.-H."/>
            <person name="Kim D."/>
            <person name="Kim S."/>
            <person name="Ryu S."/>
            <person name="Song J.Y."/>
            <person name="Lee S.K."/>
        </authorList>
    </citation>
    <scope>NUCLEOTIDE SEQUENCE [LARGE SCALE GENOMIC DNA]</scope>
    <source>
        <tissue evidence="2">Muscle</tissue>
    </source>
</reference>
<feature type="region of interest" description="Disordered" evidence="1">
    <location>
        <begin position="51"/>
        <end position="83"/>
    </location>
</feature>
<evidence type="ECO:0000313" key="3">
    <source>
        <dbReference type="Proteomes" id="UP000314294"/>
    </source>
</evidence>
<feature type="compositionally biased region" description="Basic and acidic residues" evidence="1">
    <location>
        <begin position="71"/>
        <end position="83"/>
    </location>
</feature>
<proteinExistence type="predicted"/>